<keyword evidence="4 6" id="KW-0472">Membrane</keyword>
<keyword evidence="5" id="KW-0175">Coiled coil</keyword>
<name>A0A4R1GI44_9BACT</name>
<feature type="transmembrane region" description="Helical" evidence="6">
    <location>
        <begin position="26"/>
        <end position="47"/>
    </location>
</feature>
<evidence type="ECO:0000256" key="1">
    <source>
        <dbReference type="ARBA" id="ARBA00004167"/>
    </source>
</evidence>
<sequence length="393" mass="45075">MKLRNRRSYLNYVPEGEPPVSRKRTVAFYIYLIFVLSVAAYAIYLIYENFLYVEVSGYLEVPKSVVSCQKSGVVERLYVKEGQRVSRGELLALVSSSYEVKGSPFRTVSLEREIGERKLELERVLRALEALRSKSSVDLSVLIPELLEVERKIKLTEASLKEKRRELLQLEKLITYREKEERESRLLELSTINAEELLKEKAQLSSLKGEIDLLREELKALEEEKRRLIRAKERELSIRVNELKKEIDVLNSALRSLKVPLRTVKLKVEVRSPVSGKVIKVLSREGFPVSSGKPLMVIVPSGSRVYVTLFCSPKKAIYFSKGSEVKLILPDGREVTGKVLEKYSAALPYAEELTKEYWPVTSPVRIEVQVDALYGELWEKLDGIKVKARVRKL</sequence>
<proteinExistence type="predicted"/>
<dbReference type="PANTHER" id="PTHR30386:SF26">
    <property type="entry name" value="TRANSPORT PROTEIN COMB"/>
    <property type="match status" value="1"/>
</dbReference>
<evidence type="ECO:0000256" key="3">
    <source>
        <dbReference type="ARBA" id="ARBA00022989"/>
    </source>
</evidence>
<dbReference type="Gene3D" id="2.40.50.100">
    <property type="match status" value="2"/>
</dbReference>
<dbReference type="Pfam" id="PF25917">
    <property type="entry name" value="BSH_RND"/>
    <property type="match status" value="1"/>
</dbReference>
<evidence type="ECO:0000256" key="6">
    <source>
        <dbReference type="SAM" id="Phobius"/>
    </source>
</evidence>
<protein>
    <submittedName>
        <fullName evidence="8">Multidrug resistance efflux pump</fullName>
    </submittedName>
</protein>
<evidence type="ECO:0000313" key="9">
    <source>
        <dbReference type="Proteomes" id="UP000295777"/>
    </source>
</evidence>
<dbReference type="RefSeq" id="WP_132525149.1">
    <property type="nucleotide sequence ID" value="NZ_SMFV01000001.1"/>
</dbReference>
<feature type="domain" description="Multidrug resistance protein MdtA-like barrel-sandwich hybrid" evidence="7">
    <location>
        <begin position="66"/>
        <end position="299"/>
    </location>
</feature>
<evidence type="ECO:0000259" key="7">
    <source>
        <dbReference type="Pfam" id="PF25917"/>
    </source>
</evidence>
<keyword evidence="3 6" id="KW-1133">Transmembrane helix</keyword>
<accession>A0A4R1GI44</accession>
<evidence type="ECO:0000256" key="4">
    <source>
        <dbReference type="ARBA" id="ARBA00023136"/>
    </source>
</evidence>
<dbReference type="Proteomes" id="UP000295777">
    <property type="component" value="Unassembled WGS sequence"/>
</dbReference>
<gene>
    <name evidence="8" type="ORF">CLV27_0326</name>
</gene>
<dbReference type="PANTHER" id="PTHR30386">
    <property type="entry name" value="MEMBRANE FUSION SUBUNIT OF EMRAB-TOLC MULTIDRUG EFFLUX PUMP"/>
    <property type="match status" value="1"/>
</dbReference>
<comment type="subcellular location">
    <subcellularLocation>
        <location evidence="1">Membrane</location>
        <topology evidence="1">Single-pass membrane protein</topology>
    </subcellularLocation>
</comment>
<dbReference type="InterPro" id="IPR011053">
    <property type="entry name" value="Single_hybrid_motif"/>
</dbReference>
<evidence type="ECO:0000256" key="5">
    <source>
        <dbReference type="SAM" id="Coils"/>
    </source>
</evidence>
<keyword evidence="2 6" id="KW-0812">Transmembrane</keyword>
<comment type="caution">
    <text evidence="8">The sequence shown here is derived from an EMBL/GenBank/DDBJ whole genome shotgun (WGS) entry which is preliminary data.</text>
</comment>
<dbReference type="InterPro" id="IPR050739">
    <property type="entry name" value="MFP"/>
</dbReference>
<dbReference type="SUPFAM" id="SSF51230">
    <property type="entry name" value="Single hybrid motif"/>
    <property type="match status" value="1"/>
</dbReference>
<feature type="coiled-coil region" evidence="5">
    <location>
        <begin position="146"/>
        <end position="173"/>
    </location>
</feature>
<dbReference type="OrthoDB" id="9806939at2"/>
<evidence type="ECO:0000256" key="2">
    <source>
        <dbReference type="ARBA" id="ARBA00022692"/>
    </source>
</evidence>
<dbReference type="AlphaFoldDB" id="A0A4R1GI44"/>
<dbReference type="PRINTS" id="PR01490">
    <property type="entry name" value="RTXTOXIND"/>
</dbReference>
<feature type="coiled-coil region" evidence="5">
    <location>
        <begin position="197"/>
        <end position="253"/>
    </location>
</feature>
<organism evidence="8 9">
    <name type="scientific">Phorcysia thermohydrogeniphila</name>
    <dbReference type="NCBI Taxonomy" id="936138"/>
    <lineage>
        <taxon>Bacteria</taxon>
        <taxon>Pseudomonadati</taxon>
        <taxon>Aquificota</taxon>
        <taxon>Aquificia</taxon>
        <taxon>Desulfurobacteriales</taxon>
        <taxon>Desulfurobacteriaceae</taxon>
        <taxon>Phorcysia</taxon>
    </lineage>
</organism>
<evidence type="ECO:0000313" key="8">
    <source>
        <dbReference type="EMBL" id="TCK06525.1"/>
    </source>
</evidence>
<dbReference type="GO" id="GO:0016020">
    <property type="term" value="C:membrane"/>
    <property type="evidence" value="ECO:0007669"/>
    <property type="project" value="UniProtKB-SubCell"/>
</dbReference>
<dbReference type="InterPro" id="IPR058625">
    <property type="entry name" value="MdtA-like_BSH"/>
</dbReference>
<reference evidence="8 9" key="1">
    <citation type="submission" date="2019-03" db="EMBL/GenBank/DDBJ databases">
        <title>Genomic Encyclopedia of Archaeal and Bacterial Type Strains, Phase II (KMG-II): from individual species to whole genera.</title>
        <authorList>
            <person name="Goeker M."/>
        </authorList>
    </citation>
    <scope>NUCLEOTIDE SEQUENCE [LARGE SCALE GENOMIC DNA]</scope>
    <source>
        <strain evidence="8 9">DSM 24425</strain>
    </source>
</reference>
<dbReference type="EMBL" id="SMFV01000001">
    <property type="protein sequence ID" value="TCK06525.1"/>
    <property type="molecule type" value="Genomic_DNA"/>
</dbReference>
<keyword evidence="9" id="KW-1185">Reference proteome</keyword>